<feature type="non-terminal residue" evidence="1">
    <location>
        <position position="1"/>
    </location>
</feature>
<accession>A0A0F9I3Z5</accession>
<protein>
    <submittedName>
        <fullName evidence="1">Uncharacterized protein</fullName>
    </submittedName>
</protein>
<evidence type="ECO:0000313" key="1">
    <source>
        <dbReference type="EMBL" id="KKM14369.1"/>
    </source>
</evidence>
<organism evidence="1">
    <name type="scientific">marine sediment metagenome</name>
    <dbReference type="NCBI Taxonomy" id="412755"/>
    <lineage>
        <taxon>unclassified sequences</taxon>
        <taxon>metagenomes</taxon>
        <taxon>ecological metagenomes</taxon>
    </lineage>
</organism>
<dbReference type="EMBL" id="LAZR01015161">
    <property type="protein sequence ID" value="KKM14369.1"/>
    <property type="molecule type" value="Genomic_DNA"/>
</dbReference>
<reference evidence="1" key="1">
    <citation type="journal article" date="2015" name="Nature">
        <title>Complex archaea that bridge the gap between prokaryotes and eukaryotes.</title>
        <authorList>
            <person name="Spang A."/>
            <person name="Saw J.H."/>
            <person name="Jorgensen S.L."/>
            <person name="Zaremba-Niedzwiedzka K."/>
            <person name="Martijn J."/>
            <person name="Lind A.E."/>
            <person name="van Eijk R."/>
            <person name="Schleper C."/>
            <person name="Guy L."/>
            <person name="Ettema T.J."/>
        </authorList>
    </citation>
    <scope>NUCLEOTIDE SEQUENCE</scope>
</reference>
<gene>
    <name evidence="1" type="ORF">LCGC14_1706850</name>
</gene>
<proteinExistence type="predicted"/>
<comment type="caution">
    <text evidence="1">The sequence shown here is derived from an EMBL/GenBank/DDBJ whole genome shotgun (WGS) entry which is preliminary data.</text>
</comment>
<sequence length="175" mass="19641">PLFSAYPPFLLSVQLVSRPNKTNSTIETLKALTQKAAAWIFSVDGRTMRTAAWRGAPRNQDGSYDARALIAWRLERDIENSESDPLMAGSNSPALERFRSARADREELELAVRREQLIDVEEFLTWWDTEIASPLRKGLDRLQKKHGNDAVKLVAAGLNQSGGAVSSRFRQSNEK</sequence>
<name>A0A0F9I3Z5_9ZZZZ</name>
<dbReference type="AlphaFoldDB" id="A0A0F9I3Z5"/>